<keyword evidence="1" id="KW-0812">Transmembrane</keyword>
<feature type="transmembrane region" description="Helical" evidence="1">
    <location>
        <begin position="431"/>
        <end position="457"/>
    </location>
</feature>
<dbReference type="AlphaFoldDB" id="A0A1W6B2J3"/>
<keyword evidence="1" id="KW-0472">Membrane</keyword>
<dbReference type="Pfam" id="PF03929">
    <property type="entry name" value="PepSY_TM"/>
    <property type="match status" value="1"/>
</dbReference>
<proteinExistence type="predicted"/>
<dbReference type="EMBL" id="CP019706">
    <property type="protein sequence ID" value="ARJ41294.1"/>
    <property type="molecule type" value="Genomic_DNA"/>
</dbReference>
<feature type="transmembrane region" description="Helical" evidence="1">
    <location>
        <begin position="171"/>
        <end position="189"/>
    </location>
</feature>
<evidence type="ECO:0000313" key="2">
    <source>
        <dbReference type="EMBL" id="ARJ41294.1"/>
    </source>
</evidence>
<protein>
    <recommendedName>
        <fullName evidence="4">PepSY domain-containing protein</fullName>
    </recommendedName>
</protein>
<feature type="transmembrane region" description="Helical" evidence="1">
    <location>
        <begin position="31"/>
        <end position="53"/>
    </location>
</feature>
<dbReference type="PANTHER" id="PTHR34219:SF1">
    <property type="entry name" value="PEPSY DOMAIN-CONTAINING PROTEIN"/>
    <property type="match status" value="1"/>
</dbReference>
<keyword evidence="3" id="KW-1185">Reference proteome</keyword>
<dbReference type="OrthoDB" id="9791166at2"/>
<evidence type="ECO:0008006" key="4">
    <source>
        <dbReference type="Google" id="ProtNLM"/>
    </source>
</evidence>
<gene>
    <name evidence="2" type="ORF">B1H58_04225</name>
</gene>
<name>A0A1W6B2J3_9GAMM</name>
<evidence type="ECO:0000256" key="1">
    <source>
        <dbReference type="SAM" id="Phobius"/>
    </source>
</evidence>
<dbReference type="PANTHER" id="PTHR34219">
    <property type="entry name" value="IRON-REGULATED INNER MEMBRANE PROTEIN-RELATED"/>
    <property type="match status" value="1"/>
</dbReference>
<dbReference type="RefSeq" id="WP_085068132.1">
    <property type="nucleotide sequence ID" value="NZ_CP019706.1"/>
</dbReference>
<dbReference type="KEGG" id="palh:B1H58_04225"/>
<feature type="transmembrane region" description="Helical" evidence="1">
    <location>
        <begin position="382"/>
        <end position="402"/>
    </location>
</feature>
<dbReference type="Proteomes" id="UP000192900">
    <property type="component" value="Chromosome"/>
</dbReference>
<evidence type="ECO:0000313" key="3">
    <source>
        <dbReference type="Proteomes" id="UP000192900"/>
    </source>
</evidence>
<accession>A0A1W6B2J3</accession>
<keyword evidence="1" id="KW-1133">Transmembrane helix</keyword>
<dbReference type="STRING" id="1891675.B1H58_04225"/>
<dbReference type="InterPro" id="IPR005625">
    <property type="entry name" value="PepSY-ass_TM"/>
</dbReference>
<feature type="transmembrane region" description="Helical" evidence="1">
    <location>
        <begin position="210"/>
        <end position="230"/>
    </location>
</feature>
<organism evidence="2 3">
    <name type="scientific">Pantoea alhagi</name>
    <dbReference type="NCBI Taxonomy" id="1891675"/>
    <lineage>
        <taxon>Bacteria</taxon>
        <taxon>Pseudomonadati</taxon>
        <taxon>Pseudomonadota</taxon>
        <taxon>Gammaproteobacteria</taxon>
        <taxon>Enterobacterales</taxon>
        <taxon>Erwiniaceae</taxon>
        <taxon>Pantoea</taxon>
    </lineage>
</organism>
<sequence>MSEKIVPTASAQIEKTQNAQAFLQLMRRLHFTIGLFIGPFIFVAALTGTLYVLTPQLEHYLYAQQLTTNAPGPAQPLSKQIDAALRYTGSQAKIAAVRPASSDTETTRVMFRFAESAPSETRAIFIDPKTLAVRGDLTVYGTSGILPLRTTLDYLHRSMLLGDLGRNYSELAASWMWVAALGGTLLWAVQRTPRRVRKESASRTQRLLRLRSWHSLLGVALLIGMLFLSATGLTWSRWAGDNINVLRAHYGWLTPAVNTQLDSSMPPMMMDEHAEHHGHMMHHTPDMPLSAAQFDGVLSAARASGIDAAKLEIRPSYQANKAWIVGEIDRRWPTQVDAVAVDPHTWRVTDKIEFANFGLLAKLTRWGVDAHMGILFGVANQLVLALFGLALCVLIVLGYRLWWQRRPAQPQQHPADTLIQAWQRMSLSLRLLLAVVITALAFSLPVMGISLLLFLLLDAWRWYRAQRA</sequence>
<reference evidence="2 3" key="1">
    <citation type="submission" date="2017-02" db="EMBL/GenBank/DDBJ databases">
        <title>Complete genome sequence of the drought resistance-promoting endophyte Pantoea alhagi LTYR-11Z.</title>
        <authorList>
            <person name="Zhang L."/>
        </authorList>
    </citation>
    <scope>NUCLEOTIDE SEQUENCE [LARGE SCALE GENOMIC DNA]</scope>
    <source>
        <strain evidence="2 3">LTYR-11Z</strain>
    </source>
</reference>